<dbReference type="GO" id="GO:0009231">
    <property type="term" value="P:riboflavin biosynthetic process"/>
    <property type="evidence" value="ECO:0007669"/>
    <property type="project" value="InterPro"/>
</dbReference>
<organism evidence="2 3">
    <name type="scientific">Glutamicibacter mishrai</name>
    <dbReference type="NCBI Taxonomy" id="1775880"/>
    <lineage>
        <taxon>Bacteria</taxon>
        <taxon>Bacillati</taxon>
        <taxon>Actinomycetota</taxon>
        <taxon>Actinomycetes</taxon>
        <taxon>Micrococcales</taxon>
        <taxon>Micrococcaceae</taxon>
        <taxon>Glutamicibacter</taxon>
    </lineage>
</organism>
<dbReference type="SUPFAM" id="SSF53597">
    <property type="entry name" value="Dihydrofolate reductase-like"/>
    <property type="match status" value="1"/>
</dbReference>
<proteinExistence type="predicted"/>
<sequence>MGPVTCDVTVSSDGFCAGPNQSMQFPLGEGAEKLHRWQFEQTEENAKEIAAITEASAFIMGSHMFGPPSGTHSTDWTGWWGDNPPYHAPVFVLSSHPRPLIRMDGGTSFQFITEGIHEALSEAQEAAGERPVAIAGGANTIVQFLKAGLIDEMRLHIAPIQLGRGEAITVETIETHMDRYSRRETPLATHVYYRRRR</sequence>
<protein>
    <submittedName>
        <fullName evidence="2">Dihydrofolate reductase</fullName>
    </submittedName>
</protein>
<gene>
    <name evidence="2" type="ORF">D3791_14830</name>
</gene>
<dbReference type="EMBL" id="CP032549">
    <property type="protein sequence ID" value="QIV88270.1"/>
    <property type="molecule type" value="Genomic_DNA"/>
</dbReference>
<dbReference type="InterPro" id="IPR024072">
    <property type="entry name" value="DHFR-like_dom_sf"/>
</dbReference>
<dbReference type="PANTHER" id="PTHR38011:SF12">
    <property type="entry name" value="BIFUNCTIONAL DEAMINASE-REDUCTASE DOMAIN PROTEIN"/>
    <property type="match status" value="1"/>
</dbReference>
<evidence type="ECO:0000259" key="1">
    <source>
        <dbReference type="Pfam" id="PF01872"/>
    </source>
</evidence>
<dbReference type="InterPro" id="IPR050765">
    <property type="entry name" value="Riboflavin_Biosynth_HTPR"/>
</dbReference>
<dbReference type="Gene3D" id="3.40.430.10">
    <property type="entry name" value="Dihydrofolate Reductase, subunit A"/>
    <property type="match status" value="1"/>
</dbReference>
<dbReference type="GO" id="GO:0008703">
    <property type="term" value="F:5-amino-6-(5-phosphoribosylamino)uracil reductase activity"/>
    <property type="evidence" value="ECO:0007669"/>
    <property type="project" value="InterPro"/>
</dbReference>
<dbReference type="AlphaFoldDB" id="A0A6H0SM80"/>
<accession>A0A6H0SM80</accession>
<dbReference type="RefSeq" id="WP_022876247.1">
    <property type="nucleotide sequence ID" value="NZ_CP032549.1"/>
</dbReference>
<reference evidence="2 3" key="1">
    <citation type="submission" date="2018-09" db="EMBL/GenBank/DDBJ databases">
        <title>Glutamicibacter mishrai S5-52T (LMG 29155T = KCTC 39846T).</title>
        <authorList>
            <person name="Das S.K."/>
        </authorList>
    </citation>
    <scope>NUCLEOTIDE SEQUENCE [LARGE SCALE GENOMIC DNA]</scope>
    <source>
        <strain evidence="2 3">S5-52</strain>
    </source>
</reference>
<dbReference type="Pfam" id="PF01872">
    <property type="entry name" value="RibD_C"/>
    <property type="match status" value="1"/>
</dbReference>
<evidence type="ECO:0000313" key="2">
    <source>
        <dbReference type="EMBL" id="QIV88270.1"/>
    </source>
</evidence>
<dbReference type="PANTHER" id="PTHR38011">
    <property type="entry name" value="DIHYDROFOLATE REDUCTASE FAMILY PROTEIN (AFU_ORTHOLOGUE AFUA_8G06820)"/>
    <property type="match status" value="1"/>
</dbReference>
<dbReference type="Proteomes" id="UP000502331">
    <property type="component" value="Chromosome"/>
</dbReference>
<feature type="domain" description="Bacterial bifunctional deaminase-reductase C-terminal" evidence="1">
    <location>
        <begin position="4"/>
        <end position="167"/>
    </location>
</feature>
<keyword evidence="3" id="KW-1185">Reference proteome</keyword>
<evidence type="ECO:0000313" key="3">
    <source>
        <dbReference type="Proteomes" id="UP000502331"/>
    </source>
</evidence>
<dbReference type="InterPro" id="IPR002734">
    <property type="entry name" value="RibDG_C"/>
</dbReference>
<name>A0A6H0SM80_9MICC</name>